<accession>A0A135YLP5</accession>
<proteinExistence type="predicted"/>
<dbReference type="PATRIC" id="fig|1261.3.peg.962"/>
<sequence>MILVLGGTSDSLKICDRLYEIGISDFVLSVVTEFGRDLAESRAKDIINGKMDKDGMVDYIIKNEVRQVIDATHPYAVEVSRNAMDACEETDIKYIRFERKSLLGEIKYQGEYIVDTIEEACAMILGNDQWENVFIATGSKNLGTYVKLLKSKSLVARVLPTSEVIRNCEAMGLNADNLLAIKGPFSKDINVAMLKHAEVDVVITKESGFAGGFMDKIAACEELGIPIIIIKRKTIDYQRVVHDISEIEESIIFG</sequence>
<dbReference type="Pfam" id="PF02571">
    <property type="entry name" value="CbiJ"/>
    <property type="match status" value="1"/>
</dbReference>
<evidence type="ECO:0000313" key="5">
    <source>
        <dbReference type="EMBL" id="SUB60303.1"/>
    </source>
</evidence>
<dbReference type="EMBL" id="LSQZ01000099">
    <property type="protein sequence ID" value="KXI10324.1"/>
    <property type="molecule type" value="Genomic_DNA"/>
</dbReference>
<dbReference type="RefSeq" id="WP_002846189.1">
    <property type="nucleotide sequence ID" value="NZ_CAMPYD010000010.1"/>
</dbReference>
<dbReference type="PANTHER" id="PTHR36925:SF1">
    <property type="entry name" value="COBALT-PRECORRIN-6A REDUCTASE"/>
    <property type="match status" value="1"/>
</dbReference>
<dbReference type="Proteomes" id="UP000070326">
    <property type="component" value="Unassembled WGS sequence"/>
</dbReference>
<evidence type="ECO:0000256" key="2">
    <source>
        <dbReference type="ARBA" id="ARBA00022573"/>
    </source>
</evidence>
<evidence type="ECO:0000313" key="4">
    <source>
        <dbReference type="EMBL" id="KXI10324.1"/>
    </source>
</evidence>
<gene>
    <name evidence="5" type="primary">cobK</name>
    <name evidence="4" type="ORF">HMPREF3195_01910</name>
    <name evidence="5" type="ORF">NCTC11460_00202</name>
</gene>
<evidence type="ECO:0000313" key="6">
    <source>
        <dbReference type="Proteomes" id="UP000070326"/>
    </source>
</evidence>
<dbReference type="PANTHER" id="PTHR36925">
    <property type="entry name" value="COBALT-PRECORRIN-6A REDUCTASE"/>
    <property type="match status" value="1"/>
</dbReference>
<dbReference type="STRING" id="1261.HMPREF3195_01910"/>
<keyword evidence="3 5" id="KW-0560">Oxidoreductase</keyword>
<dbReference type="NCBIfam" id="TIGR00715">
    <property type="entry name" value="precor6x_red"/>
    <property type="match status" value="1"/>
</dbReference>
<dbReference type="EC" id="1.3.1.54" evidence="5"/>
<dbReference type="GeneID" id="79842977"/>
<dbReference type="GO" id="GO:0009236">
    <property type="term" value="P:cobalamin biosynthetic process"/>
    <property type="evidence" value="ECO:0007669"/>
    <property type="project" value="UniProtKB-UniPathway"/>
</dbReference>
<protein>
    <submittedName>
        <fullName evidence="4">Precorrin-6A reductase</fullName>
        <ecNumber evidence="5">1.3.1.54</ecNumber>
    </submittedName>
</protein>
<evidence type="ECO:0000256" key="3">
    <source>
        <dbReference type="ARBA" id="ARBA00023002"/>
    </source>
</evidence>
<dbReference type="InterPro" id="IPR003723">
    <property type="entry name" value="Precorrin-6x_reduct"/>
</dbReference>
<organism evidence="4 6">
    <name type="scientific">Peptostreptococcus anaerobius</name>
    <dbReference type="NCBI Taxonomy" id="1261"/>
    <lineage>
        <taxon>Bacteria</taxon>
        <taxon>Bacillati</taxon>
        <taxon>Bacillota</taxon>
        <taxon>Clostridia</taxon>
        <taxon>Peptostreptococcales</taxon>
        <taxon>Peptostreptococcaceae</taxon>
        <taxon>Peptostreptococcus</taxon>
    </lineage>
</organism>
<name>A0A135YLP5_9FIRM</name>
<dbReference type="UniPathway" id="UPA00148"/>
<dbReference type="PROSITE" id="PS51014">
    <property type="entry name" value="COBK_CBIJ"/>
    <property type="match status" value="1"/>
</dbReference>
<evidence type="ECO:0000256" key="1">
    <source>
        <dbReference type="ARBA" id="ARBA00004953"/>
    </source>
</evidence>
<reference evidence="5 7" key="2">
    <citation type="submission" date="2018-06" db="EMBL/GenBank/DDBJ databases">
        <authorList>
            <consortium name="Pathogen Informatics"/>
            <person name="Doyle S."/>
        </authorList>
    </citation>
    <scope>NUCLEOTIDE SEQUENCE [LARGE SCALE GENOMIC DNA]</scope>
    <source>
        <strain evidence="5 7">NCTC11460</strain>
    </source>
</reference>
<keyword evidence="2" id="KW-0169">Cobalamin biosynthesis</keyword>
<dbReference type="eggNOG" id="COG2099">
    <property type="taxonomic scope" value="Bacteria"/>
</dbReference>
<dbReference type="EMBL" id="UGTB01000004">
    <property type="protein sequence ID" value="SUB60303.1"/>
    <property type="molecule type" value="Genomic_DNA"/>
</dbReference>
<dbReference type="Proteomes" id="UP000255101">
    <property type="component" value="Unassembled WGS sequence"/>
</dbReference>
<reference evidence="4 6" key="1">
    <citation type="submission" date="2016-02" db="EMBL/GenBank/DDBJ databases">
        <authorList>
            <person name="Wen L."/>
            <person name="He K."/>
            <person name="Yang H."/>
        </authorList>
    </citation>
    <scope>NUCLEOTIDE SEQUENCE [LARGE SCALE GENOMIC DNA]</scope>
    <source>
        <strain evidence="4 6">MJR8628A</strain>
    </source>
</reference>
<evidence type="ECO:0000313" key="7">
    <source>
        <dbReference type="Proteomes" id="UP000255101"/>
    </source>
</evidence>
<comment type="pathway">
    <text evidence="1">Cofactor biosynthesis; adenosylcobalamin biosynthesis.</text>
</comment>
<dbReference type="AlphaFoldDB" id="A0A135YLP5"/>
<dbReference type="GO" id="GO:0016994">
    <property type="term" value="F:precorrin-6A reductase activity"/>
    <property type="evidence" value="ECO:0007669"/>
    <property type="project" value="UniProtKB-EC"/>
</dbReference>